<dbReference type="KEGG" id="sapp:SAC06_02530"/>
<dbReference type="SUPFAM" id="SSF53756">
    <property type="entry name" value="UDP-Glycosyltransferase/glycogen phosphorylase"/>
    <property type="match status" value="1"/>
</dbReference>
<keyword evidence="1" id="KW-0328">Glycosyltransferase</keyword>
<dbReference type="InterPro" id="IPR028098">
    <property type="entry name" value="Glyco_trans_4-like_N"/>
</dbReference>
<name>A0AAU7V838_9ACTO</name>
<sequence>MSKRLTVATRIFLPEVSAASFRLGAVTTAARRQRWQVHVVTSAYPGAASKRAGALTISRFPVLRDQTGYLRGYLPYLSFDLPLFFRLLLGKRSDAVLVEPPPTTGVMARLACTLRRLPYVWYAADIWSDATESASGSALVVRAVRWMERFALRGASAVIAVSDGVAERARELGARNVHVVPNGIDTRIYHPGPADRSHLADLGITKPYLIYAGTASEWQQAERFAEAFVADPRLADQLQLVFVGNGTSWEYLTELAAQASADTGSQPIVLLQLRSPEEVANLLRGAEAAMVSIAPAIGYDFAYPTKVLAALGCGTPVLYAGVGPAALDIEREGFGWTCPLTTESIAPVLQQIAQCQRAWTADDRDRAASWVREHRSLEHTGQQVVQILSNLT</sequence>
<dbReference type="PANTHER" id="PTHR45947:SF3">
    <property type="entry name" value="SULFOQUINOVOSYL TRANSFERASE SQD2"/>
    <property type="match status" value="1"/>
</dbReference>
<evidence type="ECO:0000313" key="4">
    <source>
        <dbReference type="EMBL" id="XBW08451.1"/>
    </source>
</evidence>
<organism evidence="4">
    <name type="scientific">Scrofimicrobium appendicitidis</name>
    <dbReference type="NCBI Taxonomy" id="3079930"/>
    <lineage>
        <taxon>Bacteria</taxon>
        <taxon>Bacillati</taxon>
        <taxon>Actinomycetota</taxon>
        <taxon>Actinomycetes</taxon>
        <taxon>Actinomycetales</taxon>
        <taxon>Actinomycetaceae</taxon>
        <taxon>Scrofimicrobium</taxon>
    </lineage>
</organism>
<dbReference type="PANTHER" id="PTHR45947">
    <property type="entry name" value="SULFOQUINOVOSYL TRANSFERASE SQD2"/>
    <property type="match status" value="1"/>
</dbReference>
<feature type="domain" description="Glycosyltransferase subfamily 4-like N-terminal" evidence="3">
    <location>
        <begin position="27"/>
        <end position="183"/>
    </location>
</feature>
<dbReference type="GO" id="GO:0016758">
    <property type="term" value="F:hexosyltransferase activity"/>
    <property type="evidence" value="ECO:0007669"/>
    <property type="project" value="TreeGrafter"/>
</dbReference>
<evidence type="ECO:0000259" key="3">
    <source>
        <dbReference type="Pfam" id="PF13579"/>
    </source>
</evidence>
<dbReference type="Gene3D" id="3.40.50.2000">
    <property type="entry name" value="Glycogen Phosphorylase B"/>
    <property type="match status" value="2"/>
</dbReference>
<protein>
    <submittedName>
        <fullName evidence="4">Glycosyltransferase</fullName>
    </submittedName>
</protein>
<dbReference type="AlphaFoldDB" id="A0AAU7V838"/>
<gene>
    <name evidence="4" type="ORF">SAC06_02530</name>
</gene>
<evidence type="ECO:0000256" key="1">
    <source>
        <dbReference type="ARBA" id="ARBA00022676"/>
    </source>
</evidence>
<dbReference type="RefSeq" id="WP_350258650.1">
    <property type="nucleotide sequence ID" value="NZ_CP138335.1"/>
</dbReference>
<dbReference type="Pfam" id="PF13692">
    <property type="entry name" value="Glyco_trans_1_4"/>
    <property type="match status" value="1"/>
</dbReference>
<evidence type="ECO:0000256" key="2">
    <source>
        <dbReference type="ARBA" id="ARBA00022679"/>
    </source>
</evidence>
<proteinExistence type="predicted"/>
<keyword evidence="2" id="KW-0808">Transferase</keyword>
<dbReference type="EMBL" id="CP138335">
    <property type="protein sequence ID" value="XBW08451.1"/>
    <property type="molecule type" value="Genomic_DNA"/>
</dbReference>
<dbReference type="InterPro" id="IPR050194">
    <property type="entry name" value="Glycosyltransferase_grp1"/>
</dbReference>
<accession>A0AAU7V838</accession>
<dbReference type="GO" id="GO:1901137">
    <property type="term" value="P:carbohydrate derivative biosynthetic process"/>
    <property type="evidence" value="ECO:0007669"/>
    <property type="project" value="UniProtKB-ARBA"/>
</dbReference>
<reference evidence="4" key="1">
    <citation type="submission" date="2023-11" db="EMBL/GenBank/DDBJ databases">
        <title>Scrofimicrobium hongkongense sp. nov., isolated from a patient with peritonitis.</title>
        <authorList>
            <person name="Lao H.Y."/>
            <person name="Wong A.Y.P."/>
            <person name="Ng T.L."/>
            <person name="Wong R.Y.L."/>
            <person name="Yau M.C.Y."/>
            <person name="Lam J.Y.W."/>
            <person name="Siu G.K.H."/>
        </authorList>
    </citation>
    <scope>NUCLEOTIDE SEQUENCE</scope>
    <source>
        <strain evidence="4">R131</strain>
    </source>
</reference>
<dbReference type="Pfam" id="PF13579">
    <property type="entry name" value="Glyco_trans_4_4"/>
    <property type="match status" value="1"/>
</dbReference>